<dbReference type="Gene3D" id="3.90.70.10">
    <property type="entry name" value="Cysteine proteinases"/>
    <property type="match status" value="2"/>
</dbReference>
<evidence type="ECO:0000313" key="7">
    <source>
        <dbReference type="EMBL" id="CAD7654843.1"/>
    </source>
</evidence>
<dbReference type="InterPro" id="IPR038765">
    <property type="entry name" value="Papain-like_cys_pep_sf"/>
</dbReference>
<evidence type="ECO:0000256" key="2">
    <source>
        <dbReference type="ARBA" id="ARBA00022670"/>
    </source>
</evidence>
<protein>
    <recommendedName>
        <fullName evidence="6">Peptidase C1A papain C-terminal domain-containing protein</fullName>
    </recommendedName>
</protein>
<dbReference type="Pfam" id="PF00112">
    <property type="entry name" value="Peptidase_C1"/>
    <property type="match status" value="3"/>
</dbReference>
<dbReference type="GO" id="GO:0008234">
    <property type="term" value="F:cysteine-type peptidase activity"/>
    <property type="evidence" value="ECO:0007669"/>
    <property type="project" value="UniProtKB-KW"/>
</dbReference>
<dbReference type="PANTHER" id="PTHR12411">
    <property type="entry name" value="CYSTEINE PROTEASE FAMILY C1-RELATED"/>
    <property type="match status" value="1"/>
</dbReference>
<evidence type="ECO:0000256" key="4">
    <source>
        <dbReference type="ARBA" id="ARBA00022807"/>
    </source>
</evidence>
<name>A0A7R9QQM7_9ACAR</name>
<dbReference type="InterPro" id="IPR013128">
    <property type="entry name" value="Peptidase_C1A"/>
</dbReference>
<dbReference type="InterPro" id="IPR025660">
    <property type="entry name" value="Pept_his_AS"/>
</dbReference>
<keyword evidence="2" id="KW-0645">Protease</keyword>
<dbReference type="AlphaFoldDB" id="A0A7R9QQM7"/>
<dbReference type="PRINTS" id="PR00705">
    <property type="entry name" value="PAPAIN"/>
</dbReference>
<dbReference type="SUPFAM" id="SSF54001">
    <property type="entry name" value="Cysteine proteinases"/>
    <property type="match status" value="2"/>
</dbReference>
<keyword evidence="8" id="KW-1185">Reference proteome</keyword>
<keyword evidence="4" id="KW-0788">Thiol protease</keyword>
<accession>A0A7R9QQM7</accession>
<comment type="similarity">
    <text evidence="1">Belongs to the peptidase C1 family.</text>
</comment>
<reference evidence="7" key="1">
    <citation type="submission" date="2020-11" db="EMBL/GenBank/DDBJ databases">
        <authorList>
            <person name="Tran Van P."/>
        </authorList>
    </citation>
    <scope>NUCLEOTIDE SEQUENCE</scope>
</reference>
<dbReference type="CDD" id="cd02248">
    <property type="entry name" value="Peptidase_C1A"/>
    <property type="match status" value="1"/>
</dbReference>
<gene>
    <name evidence="7" type="ORF">ONB1V03_LOCUS11488</name>
</gene>
<dbReference type="FunFam" id="3.90.70.10:FF:000332">
    <property type="entry name" value="Cathepsin L1"/>
    <property type="match status" value="1"/>
</dbReference>
<dbReference type="InterPro" id="IPR000169">
    <property type="entry name" value="Pept_cys_AS"/>
</dbReference>
<dbReference type="PROSITE" id="PS00639">
    <property type="entry name" value="THIOL_PROTEASE_HIS"/>
    <property type="match status" value="1"/>
</dbReference>
<dbReference type="GO" id="GO:0006508">
    <property type="term" value="P:proteolysis"/>
    <property type="evidence" value="ECO:0007669"/>
    <property type="project" value="UniProtKB-KW"/>
</dbReference>
<evidence type="ECO:0000256" key="3">
    <source>
        <dbReference type="ARBA" id="ARBA00022801"/>
    </source>
</evidence>
<dbReference type="PROSITE" id="PS00139">
    <property type="entry name" value="THIOL_PROTEASE_CYS"/>
    <property type="match status" value="1"/>
</dbReference>
<feature type="non-terminal residue" evidence="7">
    <location>
        <position position="383"/>
    </location>
</feature>
<sequence>MDCSTAEGSDGCSGGAADEAFKYVIDNNGIDTEASYPCLAVQQQECAYNPSTVGTQLTGFTNIDPGNEQALQSAYIITRVVVLTSMISIINSWGTGWGVNGYIYVPRNQNNYCGVASDASYPTALVCLVGARRHIPKEEVEKEFKSFKGADQGLNSHRLRVNPFADLTNEEFNAQMKGYRPPARKLGAGMQTVFSEEVLGGAAPTQLPATVNWTAQGLVTPVKYQGQCGDCWTFCSTGAIEVKPGQLMKNTGQLVSLSEPNLNDCSQQYGSDGCNGGNPEESFQYVIDNNGIDSEASYPFLMADGNPCNYNPANVGAQMTGFVQIPSGNETALQLAVAAVGPIACGFDGSGDVFQFYSSGYYNNPQCSNVNLDHCMTLVGYGT</sequence>
<dbReference type="EMBL" id="OC923434">
    <property type="protein sequence ID" value="CAD7654843.1"/>
    <property type="molecule type" value="Genomic_DNA"/>
</dbReference>
<dbReference type="OrthoDB" id="7303877at2759"/>
<dbReference type="InterPro" id="IPR039417">
    <property type="entry name" value="Peptidase_C1A_papain-like"/>
</dbReference>
<proteinExistence type="inferred from homology"/>
<dbReference type="EMBL" id="CAJPVJ010008609">
    <property type="protein sequence ID" value="CAG2172030.1"/>
    <property type="molecule type" value="Genomic_DNA"/>
</dbReference>
<evidence type="ECO:0000259" key="6">
    <source>
        <dbReference type="SMART" id="SM00645"/>
    </source>
</evidence>
<evidence type="ECO:0000256" key="5">
    <source>
        <dbReference type="ARBA" id="ARBA00023157"/>
    </source>
</evidence>
<keyword evidence="5" id="KW-1015">Disulfide bond</keyword>
<evidence type="ECO:0000256" key="1">
    <source>
        <dbReference type="ARBA" id="ARBA00008455"/>
    </source>
</evidence>
<dbReference type="SMART" id="SM00645">
    <property type="entry name" value="Pept_C1"/>
    <property type="match status" value="1"/>
</dbReference>
<feature type="domain" description="Peptidase C1A papain C-terminal" evidence="6">
    <location>
        <begin position="207"/>
        <end position="383"/>
    </location>
</feature>
<dbReference type="Gene3D" id="2.40.50.170">
    <property type="entry name" value="Cysteine proteinases. Chain C"/>
    <property type="match status" value="1"/>
</dbReference>
<organism evidence="7">
    <name type="scientific">Oppiella nova</name>
    <dbReference type="NCBI Taxonomy" id="334625"/>
    <lineage>
        <taxon>Eukaryota</taxon>
        <taxon>Metazoa</taxon>
        <taxon>Ecdysozoa</taxon>
        <taxon>Arthropoda</taxon>
        <taxon>Chelicerata</taxon>
        <taxon>Arachnida</taxon>
        <taxon>Acari</taxon>
        <taxon>Acariformes</taxon>
        <taxon>Sarcoptiformes</taxon>
        <taxon>Oribatida</taxon>
        <taxon>Brachypylina</taxon>
        <taxon>Oppioidea</taxon>
        <taxon>Oppiidae</taxon>
        <taxon>Oppiella</taxon>
    </lineage>
</organism>
<evidence type="ECO:0000313" key="8">
    <source>
        <dbReference type="Proteomes" id="UP000728032"/>
    </source>
</evidence>
<dbReference type="Proteomes" id="UP000728032">
    <property type="component" value="Unassembled WGS sequence"/>
</dbReference>
<keyword evidence="3" id="KW-0378">Hydrolase</keyword>
<dbReference type="InterPro" id="IPR000668">
    <property type="entry name" value="Peptidase_C1A_C"/>
</dbReference>